<name>A0A7X0LL73_9BACT</name>
<evidence type="ECO:0000256" key="8">
    <source>
        <dbReference type="ARBA" id="ARBA00022842"/>
    </source>
</evidence>
<evidence type="ECO:0000256" key="6">
    <source>
        <dbReference type="ARBA" id="ARBA00022763"/>
    </source>
</evidence>
<keyword evidence="8 18" id="KW-0460">Magnesium</keyword>
<feature type="binding site" evidence="18">
    <location>
        <position position="68"/>
    </location>
    <ligand>
        <name>Mg(2+)</name>
        <dbReference type="ChEBI" id="CHEBI:18420"/>
    </ligand>
</feature>
<dbReference type="RefSeq" id="WP_184678209.1">
    <property type="nucleotide sequence ID" value="NZ_JACHGY010000001.1"/>
</dbReference>
<evidence type="ECO:0000256" key="17">
    <source>
        <dbReference type="PIRSR" id="PIRSR603561-1"/>
    </source>
</evidence>
<dbReference type="InterPro" id="IPR015797">
    <property type="entry name" value="NUDIX_hydrolase-like_dom_sf"/>
</dbReference>
<evidence type="ECO:0000256" key="15">
    <source>
        <dbReference type="ARBA" id="ARBA00041979"/>
    </source>
</evidence>
<dbReference type="InterPro" id="IPR047127">
    <property type="entry name" value="MutT-like"/>
</dbReference>
<feature type="binding site" evidence="17">
    <location>
        <position position="34"/>
    </location>
    <ligand>
        <name>8-oxo-dGTP</name>
        <dbReference type="ChEBI" id="CHEBI:77896"/>
    </ligand>
</feature>
<dbReference type="PROSITE" id="PS00893">
    <property type="entry name" value="NUDIX_BOX"/>
    <property type="match status" value="1"/>
</dbReference>
<evidence type="ECO:0000256" key="4">
    <source>
        <dbReference type="ARBA" id="ARBA00022705"/>
    </source>
</evidence>
<dbReference type="PANTHER" id="PTHR47707:SF1">
    <property type="entry name" value="NUDIX HYDROLASE FAMILY PROTEIN"/>
    <property type="match status" value="1"/>
</dbReference>
<comment type="similarity">
    <text evidence="2">Belongs to the Nudix hydrolase family.</text>
</comment>
<dbReference type="InterPro" id="IPR020476">
    <property type="entry name" value="Nudix_hydrolase"/>
</dbReference>
<dbReference type="Gene3D" id="3.90.79.10">
    <property type="entry name" value="Nucleoside Triphosphate Pyrophosphohydrolase"/>
    <property type="match status" value="1"/>
</dbReference>
<dbReference type="Proteomes" id="UP000541810">
    <property type="component" value="Unassembled WGS sequence"/>
</dbReference>
<keyword evidence="5 18" id="KW-0479">Metal-binding</keyword>
<evidence type="ECO:0000256" key="14">
    <source>
        <dbReference type="ARBA" id="ARBA00041592"/>
    </source>
</evidence>
<dbReference type="EC" id="3.6.1.55" evidence="12"/>
<feature type="binding site" evidence="17">
    <location>
        <position position="130"/>
    </location>
    <ligand>
        <name>8-oxo-dGTP</name>
        <dbReference type="ChEBI" id="CHEBI:77896"/>
    </ligand>
</feature>
<evidence type="ECO:0000256" key="9">
    <source>
        <dbReference type="ARBA" id="ARBA00023204"/>
    </source>
</evidence>
<comment type="catalytic activity">
    <reaction evidence="11">
        <text>8-oxo-GTP + H2O = 8-oxo-GMP + diphosphate + H(+)</text>
        <dbReference type="Rhea" id="RHEA:67616"/>
        <dbReference type="ChEBI" id="CHEBI:15377"/>
        <dbReference type="ChEBI" id="CHEBI:15378"/>
        <dbReference type="ChEBI" id="CHEBI:33019"/>
        <dbReference type="ChEBI" id="CHEBI:143553"/>
        <dbReference type="ChEBI" id="CHEBI:145694"/>
    </reaction>
</comment>
<dbReference type="InterPro" id="IPR000086">
    <property type="entry name" value="NUDIX_hydrolase_dom"/>
</dbReference>
<keyword evidence="9" id="KW-0234">DNA repair</keyword>
<dbReference type="GO" id="GO:0035539">
    <property type="term" value="F:8-oxo-7,8-dihydrodeoxyguanosine triphosphate pyrophosphatase activity"/>
    <property type="evidence" value="ECO:0007669"/>
    <property type="project" value="UniProtKB-EC"/>
</dbReference>
<dbReference type="CDD" id="cd03425">
    <property type="entry name" value="NUDIX_MutT_NudA_like"/>
    <property type="match status" value="1"/>
</dbReference>
<evidence type="ECO:0000256" key="7">
    <source>
        <dbReference type="ARBA" id="ARBA00022801"/>
    </source>
</evidence>
<comment type="caution">
    <text evidence="20">The sequence shown here is derived from an EMBL/GenBank/DDBJ whole genome shotgun (WGS) entry which is preliminary data.</text>
</comment>
<dbReference type="EMBL" id="JACHGY010000001">
    <property type="protein sequence ID" value="MBB6430712.1"/>
    <property type="molecule type" value="Genomic_DNA"/>
</dbReference>
<dbReference type="GO" id="GO:0006260">
    <property type="term" value="P:DNA replication"/>
    <property type="evidence" value="ECO:0007669"/>
    <property type="project" value="UniProtKB-KW"/>
</dbReference>
<evidence type="ECO:0000256" key="1">
    <source>
        <dbReference type="ARBA" id="ARBA00001946"/>
    </source>
</evidence>
<dbReference type="AlphaFoldDB" id="A0A7X0LL73"/>
<keyword evidence="6" id="KW-0227">DNA damage</keyword>
<dbReference type="GO" id="GO:0006281">
    <property type="term" value="P:DNA repair"/>
    <property type="evidence" value="ECO:0007669"/>
    <property type="project" value="UniProtKB-KW"/>
</dbReference>
<comment type="catalytic activity">
    <reaction evidence="10">
        <text>8-oxo-dGTP + H2O = 8-oxo-dGMP + diphosphate + H(+)</text>
        <dbReference type="Rhea" id="RHEA:31575"/>
        <dbReference type="ChEBI" id="CHEBI:15377"/>
        <dbReference type="ChEBI" id="CHEBI:15378"/>
        <dbReference type="ChEBI" id="CHEBI:33019"/>
        <dbReference type="ChEBI" id="CHEBI:63224"/>
        <dbReference type="ChEBI" id="CHEBI:77896"/>
        <dbReference type="EC" id="3.6.1.55"/>
    </reaction>
</comment>
<dbReference type="PRINTS" id="PR00502">
    <property type="entry name" value="NUDIXFAMILY"/>
</dbReference>
<evidence type="ECO:0000256" key="16">
    <source>
        <dbReference type="ARBA" id="ARBA00042798"/>
    </source>
</evidence>
<protein>
    <recommendedName>
        <fullName evidence="13">8-oxo-dGTP diphosphatase</fullName>
        <ecNumber evidence="12">3.6.1.55</ecNumber>
    </recommendedName>
    <alternativeName>
        <fullName evidence="16">7,8-dihydro-8-oxoguanine-triphosphatase</fullName>
    </alternativeName>
    <alternativeName>
        <fullName evidence="15">Mutator protein MutT</fullName>
    </alternativeName>
    <alternativeName>
        <fullName evidence="14">dGTP pyrophosphohydrolase</fullName>
    </alternativeName>
</protein>
<dbReference type="InterPro" id="IPR003561">
    <property type="entry name" value="Mutator_MutT"/>
</dbReference>
<feature type="binding site" evidence="17">
    <location>
        <begin position="45"/>
        <end position="48"/>
    </location>
    <ligand>
        <name>8-oxo-dGTP</name>
        <dbReference type="ChEBI" id="CHEBI:77896"/>
    </ligand>
</feature>
<dbReference type="GO" id="GO:0044715">
    <property type="term" value="F:8-oxo-dGDP phosphatase activity"/>
    <property type="evidence" value="ECO:0007669"/>
    <property type="project" value="TreeGrafter"/>
</dbReference>
<keyword evidence="7" id="KW-0378">Hydrolase</keyword>
<evidence type="ECO:0000313" key="20">
    <source>
        <dbReference type="EMBL" id="MBB6430712.1"/>
    </source>
</evidence>
<sequence>MNQKSTPLSVDVAIGITCRRHPETRAYQVLISRRAKNGVLGGLWEFPGGKLEAGESAQQCAVRELREELGIEVKPTTPLSPIAHQYEHAHVTLHPFYCELISGEPTAIEVDDWAWVEVKELDEYPFPPANAALLEQVQVDLRG</sequence>
<feature type="domain" description="Nudix hydrolase" evidence="19">
    <location>
        <begin position="7"/>
        <end position="139"/>
    </location>
</feature>
<dbReference type="InterPro" id="IPR020084">
    <property type="entry name" value="NUDIX_hydrolase_CS"/>
</dbReference>
<evidence type="ECO:0000256" key="11">
    <source>
        <dbReference type="ARBA" id="ARBA00036904"/>
    </source>
</evidence>
<dbReference type="GO" id="GO:0044716">
    <property type="term" value="F:8-oxo-GDP phosphatase activity"/>
    <property type="evidence" value="ECO:0007669"/>
    <property type="project" value="TreeGrafter"/>
</dbReference>
<evidence type="ECO:0000256" key="12">
    <source>
        <dbReference type="ARBA" id="ARBA00038905"/>
    </source>
</evidence>
<evidence type="ECO:0000259" key="19">
    <source>
        <dbReference type="PROSITE" id="PS51462"/>
    </source>
</evidence>
<dbReference type="InterPro" id="IPR029119">
    <property type="entry name" value="MutY_C"/>
</dbReference>
<gene>
    <name evidence="20" type="ORF">HNQ40_002518</name>
</gene>
<dbReference type="Pfam" id="PF14815">
    <property type="entry name" value="NUDIX_4"/>
    <property type="match status" value="1"/>
</dbReference>
<proteinExistence type="inferred from homology"/>
<keyword evidence="21" id="KW-1185">Reference proteome</keyword>
<keyword evidence="3" id="KW-0515">Mutator protein</keyword>
<evidence type="ECO:0000256" key="2">
    <source>
        <dbReference type="ARBA" id="ARBA00005582"/>
    </source>
</evidence>
<comment type="cofactor">
    <cofactor evidence="1 18">
        <name>Mg(2+)</name>
        <dbReference type="ChEBI" id="CHEBI:18420"/>
    </cofactor>
</comment>
<dbReference type="PANTHER" id="PTHR47707">
    <property type="entry name" value="8-OXO-DGTP DIPHOSPHATASE"/>
    <property type="match status" value="1"/>
</dbReference>
<organism evidence="20 21">
    <name type="scientific">Algisphaera agarilytica</name>
    <dbReference type="NCBI Taxonomy" id="1385975"/>
    <lineage>
        <taxon>Bacteria</taxon>
        <taxon>Pseudomonadati</taxon>
        <taxon>Planctomycetota</taxon>
        <taxon>Phycisphaerae</taxon>
        <taxon>Phycisphaerales</taxon>
        <taxon>Phycisphaeraceae</taxon>
        <taxon>Algisphaera</taxon>
    </lineage>
</organism>
<evidence type="ECO:0000256" key="10">
    <source>
        <dbReference type="ARBA" id="ARBA00035861"/>
    </source>
</evidence>
<dbReference type="PROSITE" id="PS51462">
    <property type="entry name" value="NUDIX"/>
    <property type="match status" value="1"/>
</dbReference>
<feature type="binding site" evidence="18">
    <location>
        <position position="48"/>
    </location>
    <ligand>
        <name>Mg(2+)</name>
        <dbReference type="ChEBI" id="CHEBI:18420"/>
    </ligand>
</feature>
<dbReference type="SUPFAM" id="SSF55811">
    <property type="entry name" value="Nudix"/>
    <property type="match status" value="1"/>
</dbReference>
<evidence type="ECO:0000256" key="5">
    <source>
        <dbReference type="ARBA" id="ARBA00022723"/>
    </source>
</evidence>
<keyword evidence="4" id="KW-0235">DNA replication</keyword>
<evidence type="ECO:0000313" key="21">
    <source>
        <dbReference type="Proteomes" id="UP000541810"/>
    </source>
</evidence>
<evidence type="ECO:0000256" key="18">
    <source>
        <dbReference type="PIRSR" id="PIRSR603561-2"/>
    </source>
</evidence>
<evidence type="ECO:0000256" key="3">
    <source>
        <dbReference type="ARBA" id="ARBA00022457"/>
    </source>
</evidence>
<dbReference type="NCBIfam" id="TIGR00586">
    <property type="entry name" value="mutt"/>
    <property type="match status" value="1"/>
</dbReference>
<dbReference type="GO" id="GO:0008413">
    <property type="term" value="F:8-oxo-7,8-dihydroguanosine triphosphate pyrophosphatase activity"/>
    <property type="evidence" value="ECO:0007669"/>
    <property type="project" value="InterPro"/>
</dbReference>
<evidence type="ECO:0000256" key="13">
    <source>
        <dbReference type="ARBA" id="ARBA00040794"/>
    </source>
</evidence>
<accession>A0A7X0LL73</accession>
<reference evidence="20 21" key="1">
    <citation type="submission" date="2020-08" db="EMBL/GenBank/DDBJ databases">
        <title>Genomic Encyclopedia of Type Strains, Phase IV (KMG-IV): sequencing the most valuable type-strain genomes for metagenomic binning, comparative biology and taxonomic classification.</title>
        <authorList>
            <person name="Goeker M."/>
        </authorList>
    </citation>
    <scope>NUCLEOTIDE SEQUENCE [LARGE SCALE GENOMIC DNA]</scope>
    <source>
        <strain evidence="20 21">DSM 103725</strain>
    </source>
</reference>
<dbReference type="GO" id="GO:0046872">
    <property type="term" value="F:metal ion binding"/>
    <property type="evidence" value="ECO:0007669"/>
    <property type="project" value="UniProtKB-KW"/>
</dbReference>